<evidence type="ECO:0000256" key="6">
    <source>
        <dbReference type="ARBA" id="ARBA00022989"/>
    </source>
</evidence>
<evidence type="ECO:0000313" key="15">
    <source>
        <dbReference type="Ensembl" id="ENSOMYP00000100632.2"/>
    </source>
</evidence>
<keyword evidence="7" id="KW-0472">Membrane</keyword>
<dbReference type="SMART" id="SM00408">
    <property type="entry name" value="IGc2"/>
    <property type="match status" value="4"/>
</dbReference>
<evidence type="ECO:0000256" key="5">
    <source>
        <dbReference type="ARBA" id="ARBA00022737"/>
    </source>
</evidence>
<gene>
    <name evidence="15" type="primary">LOC110506447</name>
</gene>
<dbReference type="FunFam" id="2.60.40.10:FF:000551">
    <property type="entry name" value="Protogenin A"/>
    <property type="match status" value="1"/>
</dbReference>
<keyword evidence="3" id="KW-0812">Transmembrane</keyword>
<dbReference type="SMART" id="SM00409">
    <property type="entry name" value="IG"/>
    <property type="match status" value="4"/>
</dbReference>
<feature type="region of interest" description="Disordered" evidence="11">
    <location>
        <begin position="719"/>
        <end position="747"/>
    </location>
</feature>
<feature type="domain" description="Fibronectin type-III" evidence="14">
    <location>
        <begin position="621"/>
        <end position="728"/>
    </location>
</feature>
<dbReference type="PROSITE" id="PS50835">
    <property type="entry name" value="IG_LIKE"/>
    <property type="match status" value="4"/>
</dbReference>
<organism evidence="15 16">
    <name type="scientific">Oncorhynchus mykiss</name>
    <name type="common">Rainbow trout</name>
    <name type="synonym">Salmo gairdneri</name>
    <dbReference type="NCBI Taxonomy" id="8022"/>
    <lineage>
        <taxon>Eukaryota</taxon>
        <taxon>Metazoa</taxon>
        <taxon>Chordata</taxon>
        <taxon>Craniata</taxon>
        <taxon>Vertebrata</taxon>
        <taxon>Euteleostomi</taxon>
        <taxon>Actinopterygii</taxon>
        <taxon>Neopterygii</taxon>
        <taxon>Teleostei</taxon>
        <taxon>Protacanthopterygii</taxon>
        <taxon>Salmoniformes</taxon>
        <taxon>Salmonidae</taxon>
        <taxon>Salmoninae</taxon>
        <taxon>Oncorhynchus</taxon>
    </lineage>
</organism>
<dbReference type="SUPFAM" id="SSF48726">
    <property type="entry name" value="Immunoglobulin"/>
    <property type="match status" value="4"/>
</dbReference>
<dbReference type="PANTHER" id="PTHR44170:SF5">
    <property type="entry name" value="IMMUNOGLOBULIN SUPERFAMILY DCC SUBCLASS MEMBER 4"/>
    <property type="match status" value="1"/>
</dbReference>
<comment type="subcellular location">
    <subcellularLocation>
        <location evidence="1">Membrane</location>
        <topology evidence="1">Single-pass membrane protein</topology>
    </subcellularLocation>
</comment>
<feature type="domain" description="Ig-like" evidence="13">
    <location>
        <begin position="323"/>
        <end position="409"/>
    </location>
</feature>
<dbReference type="GeneTree" id="ENSGT00940000159637"/>
<keyword evidence="6" id="KW-1133">Transmembrane helix</keyword>
<dbReference type="InterPro" id="IPR007110">
    <property type="entry name" value="Ig-like_dom"/>
</dbReference>
<dbReference type="GO" id="GO:0098609">
    <property type="term" value="P:cell-cell adhesion"/>
    <property type="evidence" value="ECO:0007669"/>
    <property type="project" value="TreeGrafter"/>
</dbReference>
<dbReference type="InterPro" id="IPR003598">
    <property type="entry name" value="Ig_sub2"/>
</dbReference>
<name>A0A8C7UZX2_ONCMY</name>
<evidence type="ECO:0000256" key="3">
    <source>
        <dbReference type="ARBA" id="ARBA00022692"/>
    </source>
</evidence>
<evidence type="ECO:0000313" key="16">
    <source>
        <dbReference type="Proteomes" id="UP000694395"/>
    </source>
</evidence>
<dbReference type="Pfam" id="PF03372">
    <property type="entry name" value="Exo_endo_phos"/>
    <property type="match status" value="1"/>
</dbReference>
<dbReference type="SUPFAM" id="SSF49265">
    <property type="entry name" value="Fibronectin type III"/>
    <property type="match status" value="2"/>
</dbReference>
<evidence type="ECO:0000256" key="12">
    <source>
        <dbReference type="SAM" id="SignalP"/>
    </source>
</evidence>
<accession>A0A8C7UZX2</accession>
<dbReference type="FunFam" id="2.60.40.10:FF:000299">
    <property type="entry name" value="protogenin isoform X2"/>
    <property type="match status" value="1"/>
</dbReference>
<dbReference type="PANTHER" id="PTHR44170">
    <property type="entry name" value="PROTEIN SIDEKICK"/>
    <property type="match status" value="1"/>
</dbReference>
<reference evidence="15" key="1">
    <citation type="submission" date="2020-07" db="EMBL/GenBank/DDBJ databases">
        <title>A long reads based de novo assembly of the rainbow trout Arlee double haploid line genome.</title>
        <authorList>
            <person name="Gao G."/>
            <person name="Palti Y."/>
        </authorList>
    </citation>
    <scope>NUCLEOTIDE SEQUENCE [LARGE SCALE GENOMIC DNA]</scope>
</reference>
<comment type="similarity">
    <text evidence="2">Belongs to the immunoglobulin superfamily. DCC family.</text>
</comment>
<evidence type="ECO:0000256" key="4">
    <source>
        <dbReference type="ARBA" id="ARBA00022729"/>
    </source>
</evidence>
<dbReference type="InterPro" id="IPR036116">
    <property type="entry name" value="FN3_sf"/>
</dbReference>
<evidence type="ECO:0000256" key="9">
    <source>
        <dbReference type="ARBA" id="ARBA00023180"/>
    </source>
</evidence>
<evidence type="ECO:0000256" key="11">
    <source>
        <dbReference type="SAM" id="MobiDB-lite"/>
    </source>
</evidence>
<dbReference type="CDD" id="cd00063">
    <property type="entry name" value="FN3"/>
    <property type="match status" value="4"/>
</dbReference>
<evidence type="ECO:0000259" key="13">
    <source>
        <dbReference type="PROSITE" id="PS50835"/>
    </source>
</evidence>
<dbReference type="Proteomes" id="UP000694395">
    <property type="component" value="Chromosome 26"/>
</dbReference>
<reference evidence="15" key="3">
    <citation type="submission" date="2025-09" db="UniProtKB">
        <authorList>
            <consortium name="Ensembl"/>
        </authorList>
    </citation>
    <scope>IDENTIFICATION</scope>
</reference>
<dbReference type="Gene3D" id="2.60.40.10">
    <property type="entry name" value="Immunoglobulins"/>
    <property type="match status" value="8"/>
</dbReference>
<dbReference type="InterPro" id="IPR003961">
    <property type="entry name" value="FN3_dom"/>
</dbReference>
<dbReference type="Ensembl" id="ENSOMYT00000109177.2">
    <property type="protein sequence ID" value="ENSOMYP00000100632.2"/>
    <property type="gene ID" value="ENSOMYG00000045509.2"/>
</dbReference>
<protein>
    <submittedName>
        <fullName evidence="15">Immunoglobulin superfamily, DCC subclass, member 4</fullName>
    </submittedName>
</protein>
<keyword evidence="16" id="KW-1185">Reference proteome</keyword>
<keyword evidence="9" id="KW-0325">Glycoprotein</keyword>
<reference evidence="15" key="2">
    <citation type="submission" date="2025-08" db="UniProtKB">
        <authorList>
            <consortium name="Ensembl"/>
        </authorList>
    </citation>
    <scope>IDENTIFICATION</scope>
</reference>
<keyword evidence="8" id="KW-1015">Disulfide bond</keyword>
<keyword evidence="4 12" id="KW-0732">Signal</keyword>
<dbReference type="GO" id="GO:0003824">
    <property type="term" value="F:catalytic activity"/>
    <property type="evidence" value="ECO:0007669"/>
    <property type="project" value="InterPro"/>
</dbReference>
<feature type="domain" description="Ig-like" evidence="13">
    <location>
        <begin position="28"/>
        <end position="113"/>
    </location>
</feature>
<feature type="chain" id="PRO_5035439741" evidence="12">
    <location>
        <begin position="17"/>
        <end position="1345"/>
    </location>
</feature>
<evidence type="ECO:0000256" key="7">
    <source>
        <dbReference type="ARBA" id="ARBA00023136"/>
    </source>
</evidence>
<evidence type="ECO:0000256" key="10">
    <source>
        <dbReference type="ARBA" id="ARBA00023319"/>
    </source>
</evidence>
<dbReference type="InterPro" id="IPR036179">
    <property type="entry name" value="Ig-like_dom_sf"/>
</dbReference>
<dbReference type="InterPro" id="IPR036691">
    <property type="entry name" value="Endo/exonu/phosph_ase_sf"/>
</dbReference>
<feature type="signal peptide" evidence="12">
    <location>
        <begin position="1"/>
        <end position="16"/>
    </location>
</feature>
<dbReference type="SUPFAM" id="SSF56219">
    <property type="entry name" value="DNase I-like"/>
    <property type="match status" value="1"/>
</dbReference>
<dbReference type="PROSITE" id="PS50853">
    <property type="entry name" value="FN3"/>
    <property type="match status" value="4"/>
</dbReference>
<sequence length="1345" mass="147956">MLYMAVETIWVFYVLSLGFCGPSAQEKPVTVELSCGAGPVLVVLEPGQPLLLDCHLGATPLDTPLNVTWLQNGLPVLEGEGDSLRTLANGSLLVLPTSVDGRTPQGVEGGYSCVSAGPFGALTSRTITVHLATLSRFHQDPEAQVVPVGGASRFECQIDGVPTPRITWEKDQEPIPSQLRFISLPNGVLQILGAVKEDGGAYRCVASNSARKRFSQDAILTVTTGPGPAQNEVVIVAPPQNATVVQGRPAVMECMAQGGQPKPLVSWSRQDGKPIATDVVVLETNLVIPNTRRYHAGVYVCRANKPKTREFVIAAAELHVPAPPVILQPPETVSLSRGNTARFVCNSSGEPPPALHWLKNGKPVKSNGRVKTQSPGVLLINQLGLDDTGYYQCIADNALGTACATAKLSVIVREGLPSPPHQLSATPQSSTTALLTWERPEYNSDQIIGFSVHYQPTSGSDHMEYQFAVNNDTTEYHVKELLPHTAYTFYVVAYSPMGASRPSRPVTVEMLEDVPSAPPQLSLLSTSPTDIRVMWLPLSSQHSRGAVTRYRIDYSTLEQVNNVFSVEVGGNETQLTLRELQPNQAYRLRVAAGTGAGFGVPSEWNQHHTPAHFNHSMVIFAPTELKVRAKMNSLHVTWQPPPNHTQISGYKLFCREVVGEELTNGEAHPERERVRRMEAHTIKLRKRVKHHEVSSLVPDRLYEVKVWAFNKQTDGYAAGWKGRTEKAHGKAPPKGNPPPLPPSSIKATANSSTSIWLRWEKPRFSNVRIINYIVRCSPAGIRNASLVSYYTRSVVPNTNTTHLLVSYYTSSVRDHSKHKTSPGLLLHQVSQGPPPPQTQHISWSLTTPGQSGTTTTPNTTHLLVSILLLLCSAGDVEVNPGPACPQAPSFVDFCDRKSLGFMHVNIRSLLPKFVLLTALAHSANPDVLAVSESWLRKATKNSEISIPNYNIFRQDRTAKGGGVAVYCRDSLQSNVILSRSIPKQFELLILKITLSRNKSLTVAACYRPPSAPSCALDTICELIAPHLASEFVLLGDLNWDMLNTPAVLQSKLDALNLTQIIKEPTRYNPNSVNKGTLIDVILTNWPSKYTSAVFNQDLSDHCLIACIRYGAAVKRPPLITVKHSLKHFCEQAFLIDLARVSWKDIDLIPSVEDAWSFFKSNFLTILDKHAPFKKCRTKNRYSPWFTPDMTALDQHKNILWRTAIASNSPRDMQLFREVRNQYTQSVRKAKASFFRQKFASCSSNSKKFWDTVKSMKNKSTSSQLPTALRLGNTVTTDKSMIIENFNKHFSTAGHAFRLATSTSANSPAPPRCSSPKPLQVLLFPNPDSRCSERAAKPGPVQISWA</sequence>
<feature type="domain" description="Fibronectin type-III" evidence="14">
    <location>
        <begin position="741"/>
        <end position="836"/>
    </location>
</feature>
<dbReference type="SMART" id="SM00060">
    <property type="entry name" value="FN3"/>
    <property type="match status" value="4"/>
</dbReference>
<dbReference type="InterPro" id="IPR005135">
    <property type="entry name" value="Endo/exonuclease/phosphatase"/>
</dbReference>
<evidence type="ECO:0000256" key="1">
    <source>
        <dbReference type="ARBA" id="ARBA00004167"/>
    </source>
</evidence>
<keyword evidence="5" id="KW-0677">Repeat</keyword>
<dbReference type="Pfam" id="PF13927">
    <property type="entry name" value="Ig_3"/>
    <property type="match status" value="1"/>
</dbReference>
<dbReference type="Pfam" id="PF00041">
    <property type="entry name" value="fn3"/>
    <property type="match status" value="3"/>
</dbReference>
<dbReference type="InterPro" id="IPR013783">
    <property type="entry name" value="Ig-like_fold"/>
</dbReference>
<evidence type="ECO:0000256" key="8">
    <source>
        <dbReference type="ARBA" id="ARBA00023157"/>
    </source>
</evidence>
<feature type="domain" description="Fibronectin type-III" evidence="14">
    <location>
        <begin position="517"/>
        <end position="612"/>
    </location>
</feature>
<dbReference type="Pfam" id="PF07679">
    <property type="entry name" value="I-set"/>
    <property type="match status" value="2"/>
</dbReference>
<dbReference type="Gene3D" id="3.60.10.10">
    <property type="entry name" value="Endonuclease/exonuclease/phosphatase"/>
    <property type="match status" value="1"/>
</dbReference>
<feature type="domain" description="Ig-like" evidence="13">
    <location>
        <begin position="228"/>
        <end position="312"/>
    </location>
</feature>
<dbReference type="InterPro" id="IPR013098">
    <property type="entry name" value="Ig_I-set"/>
</dbReference>
<dbReference type="GO" id="GO:0016020">
    <property type="term" value="C:membrane"/>
    <property type="evidence" value="ECO:0007669"/>
    <property type="project" value="UniProtKB-SubCell"/>
</dbReference>
<keyword evidence="10" id="KW-0393">Immunoglobulin domain</keyword>
<dbReference type="FunFam" id="2.60.40.10:FF:000930">
    <property type="entry name" value="immunoglobulin superfamily DCC subclass member 3"/>
    <property type="match status" value="1"/>
</dbReference>
<dbReference type="InterPro" id="IPR003599">
    <property type="entry name" value="Ig_sub"/>
</dbReference>
<feature type="domain" description="Ig-like" evidence="13">
    <location>
        <begin position="118"/>
        <end position="215"/>
    </location>
</feature>
<feature type="domain" description="Fibronectin type-III" evidence="14">
    <location>
        <begin position="419"/>
        <end position="513"/>
    </location>
</feature>
<proteinExistence type="inferred from homology"/>
<evidence type="ECO:0000259" key="14">
    <source>
        <dbReference type="PROSITE" id="PS50853"/>
    </source>
</evidence>
<evidence type="ECO:0000256" key="2">
    <source>
        <dbReference type="ARBA" id="ARBA00009588"/>
    </source>
</evidence>